<dbReference type="PROSITE" id="PS50026">
    <property type="entry name" value="EGF_3"/>
    <property type="match status" value="1"/>
</dbReference>
<feature type="domain" description="Apple" evidence="26">
    <location>
        <begin position="346"/>
        <end position="428"/>
    </location>
</feature>
<proteinExistence type="inferred from homology"/>
<dbReference type="Pfam" id="PF08276">
    <property type="entry name" value="PAN_2"/>
    <property type="match status" value="1"/>
</dbReference>
<organism evidence="27">
    <name type="scientific">Araucaria cunninghamii</name>
    <name type="common">Hoop pine</name>
    <name type="synonym">Moreton Bay pine</name>
    <dbReference type="NCBI Taxonomy" id="56994"/>
    <lineage>
        <taxon>Eukaryota</taxon>
        <taxon>Viridiplantae</taxon>
        <taxon>Streptophyta</taxon>
        <taxon>Embryophyta</taxon>
        <taxon>Tracheophyta</taxon>
        <taxon>Spermatophyta</taxon>
        <taxon>Pinopsida</taxon>
        <taxon>Pinidae</taxon>
        <taxon>Conifers II</taxon>
        <taxon>Araucariales</taxon>
        <taxon>Araucariaceae</taxon>
        <taxon>Araucaria</taxon>
    </lineage>
</organism>
<keyword evidence="8" id="KW-0430">Lectin</keyword>
<dbReference type="EC" id="2.7.11.1" evidence="19"/>
<keyword evidence="7" id="KW-0732">Signal</keyword>
<dbReference type="InterPro" id="IPR024171">
    <property type="entry name" value="SRK-like_kinase"/>
</dbReference>
<evidence type="ECO:0000256" key="17">
    <source>
        <dbReference type="ARBA" id="ARBA00047899"/>
    </source>
</evidence>
<dbReference type="GO" id="GO:0005886">
    <property type="term" value="C:plasma membrane"/>
    <property type="evidence" value="ECO:0007669"/>
    <property type="project" value="UniProtKB-SubCell"/>
</dbReference>
<protein>
    <recommendedName>
        <fullName evidence="19">Receptor-like serine/threonine-protein kinase</fullName>
        <ecNumber evidence="19">2.7.11.1</ecNumber>
    </recommendedName>
</protein>
<dbReference type="CDD" id="cd00028">
    <property type="entry name" value="B_lectin"/>
    <property type="match status" value="1"/>
</dbReference>
<dbReference type="FunFam" id="2.90.10.10:FF:000009">
    <property type="entry name" value="Receptor-like serine/threonine-protein kinase SD1-8"/>
    <property type="match status" value="1"/>
</dbReference>
<dbReference type="PANTHER" id="PTHR47974:SF19">
    <property type="entry name" value="RECEPTOR-LIKE SERINE_THREONINE-PROTEIN KINASE"/>
    <property type="match status" value="1"/>
</dbReference>
<dbReference type="CDD" id="cd14066">
    <property type="entry name" value="STKc_IRAK"/>
    <property type="match status" value="1"/>
</dbReference>
<dbReference type="InterPro" id="IPR017441">
    <property type="entry name" value="Protein_kinase_ATP_BS"/>
</dbReference>
<dbReference type="InterPro" id="IPR008271">
    <property type="entry name" value="Ser/Thr_kinase_AS"/>
</dbReference>
<feature type="binding site" evidence="21">
    <location>
        <position position="529"/>
    </location>
    <ligand>
        <name>ATP</name>
        <dbReference type="ChEBI" id="CHEBI:30616"/>
    </ligand>
</feature>
<dbReference type="Pfam" id="PF00069">
    <property type="entry name" value="Pkinase"/>
    <property type="match status" value="1"/>
</dbReference>
<evidence type="ECO:0000256" key="15">
    <source>
        <dbReference type="ARBA" id="ARBA00023170"/>
    </source>
</evidence>
<dbReference type="InterPro" id="IPR000719">
    <property type="entry name" value="Prot_kinase_dom"/>
</dbReference>
<keyword evidence="4" id="KW-0597">Phosphoprotein</keyword>
<dbReference type="SUPFAM" id="SSF51110">
    <property type="entry name" value="alpha-D-mannose-specific plant lectins"/>
    <property type="match status" value="1"/>
</dbReference>
<dbReference type="SMART" id="SM00108">
    <property type="entry name" value="B_lectin"/>
    <property type="match status" value="1"/>
</dbReference>
<dbReference type="GO" id="GO:0005524">
    <property type="term" value="F:ATP binding"/>
    <property type="evidence" value="ECO:0007669"/>
    <property type="project" value="UniProtKB-UniRule"/>
</dbReference>
<evidence type="ECO:0000256" key="2">
    <source>
        <dbReference type="ARBA" id="ARBA00022475"/>
    </source>
</evidence>
<evidence type="ECO:0000259" key="23">
    <source>
        <dbReference type="PROSITE" id="PS50011"/>
    </source>
</evidence>
<dbReference type="GO" id="GO:0030246">
    <property type="term" value="F:carbohydrate binding"/>
    <property type="evidence" value="ECO:0007669"/>
    <property type="project" value="UniProtKB-KW"/>
</dbReference>
<comment type="similarity">
    <text evidence="19">Belongs to the protein kinase superfamily. Ser/Thr protein kinase family.</text>
</comment>
<evidence type="ECO:0000256" key="9">
    <source>
        <dbReference type="ARBA" id="ARBA00022741"/>
    </source>
</evidence>
<keyword evidence="11 19" id="KW-0067">ATP-binding</keyword>
<evidence type="ECO:0000256" key="1">
    <source>
        <dbReference type="ARBA" id="ARBA00004251"/>
    </source>
</evidence>
<comment type="catalytic activity">
    <reaction evidence="17 19">
        <text>L-threonyl-[protein] + ATP = O-phospho-L-threonyl-[protein] + ADP + H(+)</text>
        <dbReference type="Rhea" id="RHEA:46608"/>
        <dbReference type="Rhea" id="RHEA-COMP:11060"/>
        <dbReference type="Rhea" id="RHEA-COMP:11605"/>
        <dbReference type="ChEBI" id="CHEBI:15378"/>
        <dbReference type="ChEBI" id="CHEBI:30013"/>
        <dbReference type="ChEBI" id="CHEBI:30616"/>
        <dbReference type="ChEBI" id="CHEBI:61977"/>
        <dbReference type="ChEBI" id="CHEBI:456216"/>
        <dbReference type="EC" id="2.7.11.1"/>
    </reaction>
</comment>
<evidence type="ECO:0000256" key="21">
    <source>
        <dbReference type="PROSITE-ProRule" id="PRU10141"/>
    </source>
</evidence>
<keyword evidence="12 22" id="KW-1133">Transmembrane helix</keyword>
<dbReference type="PROSITE" id="PS00108">
    <property type="entry name" value="PROTEIN_KINASE_ST"/>
    <property type="match status" value="1"/>
</dbReference>
<comment type="catalytic activity">
    <reaction evidence="18 19">
        <text>L-seryl-[protein] + ATP = O-phospho-L-seryl-[protein] + ADP + H(+)</text>
        <dbReference type="Rhea" id="RHEA:17989"/>
        <dbReference type="Rhea" id="RHEA-COMP:9863"/>
        <dbReference type="Rhea" id="RHEA-COMP:11604"/>
        <dbReference type="ChEBI" id="CHEBI:15378"/>
        <dbReference type="ChEBI" id="CHEBI:29999"/>
        <dbReference type="ChEBI" id="CHEBI:30616"/>
        <dbReference type="ChEBI" id="CHEBI:83421"/>
        <dbReference type="ChEBI" id="CHEBI:456216"/>
        <dbReference type="EC" id="2.7.11.1"/>
    </reaction>
</comment>
<dbReference type="PROSITE" id="PS50011">
    <property type="entry name" value="PROTEIN_KINASE_DOM"/>
    <property type="match status" value="1"/>
</dbReference>
<dbReference type="InterPro" id="IPR011009">
    <property type="entry name" value="Kinase-like_dom_sf"/>
</dbReference>
<dbReference type="GO" id="GO:0004674">
    <property type="term" value="F:protein serine/threonine kinase activity"/>
    <property type="evidence" value="ECO:0007669"/>
    <property type="project" value="UniProtKB-KW"/>
</dbReference>
<feature type="domain" description="EGF-like" evidence="24">
    <location>
        <begin position="290"/>
        <end position="326"/>
    </location>
</feature>
<dbReference type="SUPFAM" id="SSF56112">
    <property type="entry name" value="Protein kinase-like (PK-like)"/>
    <property type="match status" value="1"/>
</dbReference>
<dbReference type="InterPro" id="IPR000742">
    <property type="entry name" value="EGF"/>
</dbReference>
<evidence type="ECO:0000259" key="25">
    <source>
        <dbReference type="PROSITE" id="PS50927"/>
    </source>
</evidence>
<evidence type="ECO:0000256" key="11">
    <source>
        <dbReference type="ARBA" id="ARBA00022840"/>
    </source>
</evidence>
<feature type="domain" description="Protein kinase" evidence="23">
    <location>
        <begin position="501"/>
        <end position="777"/>
    </location>
</feature>
<dbReference type="PROSITE" id="PS00107">
    <property type="entry name" value="PROTEIN_KINASE_ATP"/>
    <property type="match status" value="1"/>
</dbReference>
<keyword evidence="2" id="KW-1003">Cell membrane</keyword>
<accession>A0A0D6QRW0</accession>
<evidence type="ECO:0000256" key="5">
    <source>
        <dbReference type="ARBA" id="ARBA00022679"/>
    </source>
</evidence>
<feature type="transmembrane region" description="Helical" evidence="22">
    <location>
        <begin position="446"/>
        <end position="468"/>
    </location>
</feature>
<evidence type="ECO:0000256" key="7">
    <source>
        <dbReference type="ARBA" id="ARBA00022729"/>
    </source>
</evidence>
<dbReference type="FunFam" id="1.10.510.10:FF:000384">
    <property type="entry name" value="G-type lectin S-receptor-like serine/threonine-protein kinase"/>
    <property type="match status" value="1"/>
</dbReference>
<feature type="domain" description="Bulb-type lectin" evidence="25">
    <location>
        <begin position="35"/>
        <end position="154"/>
    </location>
</feature>
<evidence type="ECO:0000259" key="26">
    <source>
        <dbReference type="PROSITE" id="PS50948"/>
    </source>
</evidence>
<evidence type="ECO:0000256" key="4">
    <source>
        <dbReference type="ARBA" id="ARBA00022553"/>
    </source>
</evidence>
<dbReference type="PIRSF" id="PIRSF000641">
    <property type="entry name" value="SRK"/>
    <property type="match status" value="1"/>
</dbReference>
<dbReference type="Pfam" id="PF00954">
    <property type="entry name" value="S_locus_glycop"/>
    <property type="match status" value="1"/>
</dbReference>
<evidence type="ECO:0000259" key="24">
    <source>
        <dbReference type="PROSITE" id="PS50026"/>
    </source>
</evidence>
<dbReference type="SMART" id="SM00473">
    <property type="entry name" value="PAN_AP"/>
    <property type="match status" value="1"/>
</dbReference>
<evidence type="ECO:0000256" key="20">
    <source>
        <dbReference type="PROSITE-ProRule" id="PRU00076"/>
    </source>
</evidence>
<keyword evidence="14" id="KW-1015">Disulfide bond</keyword>
<evidence type="ECO:0000256" key="8">
    <source>
        <dbReference type="ARBA" id="ARBA00022734"/>
    </source>
</evidence>
<comment type="caution">
    <text evidence="20">Lacks conserved residue(s) required for the propagation of feature annotation.</text>
</comment>
<dbReference type="InterPro" id="IPR001480">
    <property type="entry name" value="Bulb-type_lectin_dom"/>
</dbReference>
<evidence type="ECO:0000256" key="10">
    <source>
        <dbReference type="ARBA" id="ARBA00022777"/>
    </source>
</evidence>
<dbReference type="Pfam" id="PF01453">
    <property type="entry name" value="B_lectin"/>
    <property type="match status" value="1"/>
</dbReference>
<dbReference type="InterPro" id="IPR003609">
    <property type="entry name" value="Pan_app"/>
</dbReference>
<keyword evidence="15" id="KW-0675">Receptor</keyword>
<dbReference type="Gene3D" id="3.30.200.20">
    <property type="entry name" value="Phosphorylase Kinase, domain 1"/>
    <property type="match status" value="1"/>
</dbReference>
<dbReference type="GO" id="GO:0106310">
    <property type="term" value="F:protein serine kinase activity"/>
    <property type="evidence" value="ECO:0007669"/>
    <property type="project" value="RHEA"/>
</dbReference>
<dbReference type="Gene3D" id="2.90.10.10">
    <property type="entry name" value="Bulb-type lectin domain"/>
    <property type="match status" value="1"/>
</dbReference>
<dbReference type="Gene3D" id="1.10.510.10">
    <property type="entry name" value="Transferase(Phosphotransferase) domain 1"/>
    <property type="match status" value="1"/>
</dbReference>
<keyword evidence="5 19" id="KW-0808">Transferase</keyword>
<dbReference type="CDD" id="cd01098">
    <property type="entry name" value="PAN_AP_plant"/>
    <property type="match status" value="1"/>
</dbReference>
<evidence type="ECO:0000313" key="27">
    <source>
        <dbReference type="EMBL" id="JAG93069.1"/>
    </source>
</evidence>
<evidence type="ECO:0000256" key="6">
    <source>
        <dbReference type="ARBA" id="ARBA00022692"/>
    </source>
</evidence>
<keyword evidence="3 19" id="KW-0723">Serine/threonine-protein kinase</keyword>
<keyword evidence="6 22" id="KW-0812">Transmembrane</keyword>
<dbReference type="AlphaFoldDB" id="A0A0D6QRW0"/>
<dbReference type="FunFam" id="3.30.200.20:FF:000370">
    <property type="entry name" value="Receptor-like protein kinase 4"/>
    <property type="match status" value="1"/>
</dbReference>
<keyword evidence="10 19" id="KW-0418">Kinase</keyword>
<dbReference type="PROSITE" id="PS50948">
    <property type="entry name" value="PAN"/>
    <property type="match status" value="1"/>
</dbReference>
<comment type="subcellular location">
    <subcellularLocation>
        <location evidence="1">Cell membrane</location>
        <topology evidence="1">Single-pass type I membrane protein</topology>
    </subcellularLocation>
</comment>
<evidence type="ECO:0000256" key="18">
    <source>
        <dbReference type="ARBA" id="ARBA00048679"/>
    </source>
</evidence>
<dbReference type="EMBL" id="GCKF01048185">
    <property type="protein sequence ID" value="JAG93069.1"/>
    <property type="molecule type" value="Transcribed_RNA"/>
</dbReference>
<dbReference type="PANTHER" id="PTHR47974">
    <property type="entry name" value="OS07G0415500 PROTEIN"/>
    <property type="match status" value="1"/>
</dbReference>
<evidence type="ECO:0000256" key="19">
    <source>
        <dbReference type="PIRNR" id="PIRNR000641"/>
    </source>
</evidence>
<evidence type="ECO:0000256" key="3">
    <source>
        <dbReference type="ARBA" id="ARBA00022527"/>
    </source>
</evidence>
<dbReference type="InterPro" id="IPR036426">
    <property type="entry name" value="Bulb-type_lectin_dom_sf"/>
</dbReference>
<evidence type="ECO:0000256" key="16">
    <source>
        <dbReference type="ARBA" id="ARBA00023180"/>
    </source>
</evidence>
<reference evidence="27" key="1">
    <citation type="submission" date="2015-03" db="EMBL/GenBank/DDBJ databases">
        <title>A transcriptome of Araucaria cunninghamii, an australian fine timber species.</title>
        <authorList>
            <person name="Jing Yi C.J.Y."/>
            <person name="Yin San L.Y.S."/>
            <person name="Abdul Karim S.S."/>
            <person name="Wan Azmi N.N."/>
            <person name="Hercus R.R."/>
            <person name="Croft L.L."/>
        </authorList>
    </citation>
    <scope>NUCLEOTIDE SEQUENCE</scope>
    <source>
        <strain evidence="27">MI0301</strain>
        <tissue evidence="27">Leaf</tissue>
    </source>
</reference>
<evidence type="ECO:0000256" key="12">
    <source>
        <dbReference type="ARBA" id="ARBA00022989"/>
    </source>
</evidence>
<keyword evidence="13 22" id="KW-0472">Membrane</keyword>
<keyword evidence="16" id="KW-0325">Glycoprotein</keyword>
<dbReference type="InterPro" id="IPR000858">
    <property type="entry name" value="S_locus_glycoprot_dom"/>
</dbReference>
<evidence type="ECO:0000256" key="22">
    <source>
        <dbReference type="SAM" id="Phobius"/>
    </source>
</evidence>
<dbReference type="GO" id="GO:0048544">
    <property type="term" value="P:recognition of pollen"/>
    <property type="evidence" value="ECO:0007669"/>
    <property type="project" value="InterPro"/>
</dbReference>
<keyword evidence="20" id="KW-0245">EGF-like domain</keyword>
<evidence type="ECO:0000256" key="13">
    <source>
        <dbReference type="ARBA" id="ARBA00023136"/>
    </source>
</evidence>
<evidence type="ECO:0000256" key="14">
    <source>
        <dbReference type="ARBA" id="ARBA00023157"/>
    </source>
</evidence>
<dbReference type="SMART" id="SM00220">
    <property type="entry name" value="S_TKc"/>
    <property type="match status" value="1"/>
</dbReference>
<name>A0A0D6QRW0_ARACU</name>
<keyword evidence="9 19" id="KW-0547">Nucleotide-binding</keyword>
<dbReference type="PROSITE" id="PS50927">
    <property type="entry name" value="BULB_LECTIN"/>
    <property type="match status" value="1"/>
</dbReference>
<sequence>MGVVMKGPTCVRSLFLALSVLALLRSNIFLLVDGGDTLQIGASLTGNQTILSKDGTFALGFFSPSGTNNWYIAIWYAQISERTTVWVANRDNPLKNMPGVLNMSRDGNLRLFDLEGRSTWESYNSLKASRALLLDSGNFVMLGSGSNSEIVWESFSHPGNTVLPGMKFWKGLKLTSWKSSIDPSPGPFSDEMDPLPERTQFLLFYNNSVPYWSAGEWSGNQFANSPGMSADNDMFEFIFEKNSSSRMYFMFRGKSKMEKMLPRIVLRPTGDLGMYIWIHNSSWSLVAAVPSDQCQVYGLCGNYGACSRNNLHFCSCLQGFWPKDSRTWDSGEWWSSGCVRRSPLQCSATNGTTDGFLEVKDKSLPIEQAVAFASERTQELCQSSCLHNCSCTAFALNISTPPVCLLWFGNLLNARDSSDGQSLFIRLAAADLPQSSSNRKNRNPNLSVVLSTGAAFIVVLAFLLAVLIRRRLPTLVRKGKQDDTPTCLRTFTYKELKIATKNFSHKLGSGAFGSVFKGTLADNTRVAVKRLEGSAQAEKQFRAEISTIGNIQHVNLVRLLGFCIENSERLLVYEYVSNGSLNFFLFSKSNRAQKVLQWKTRFEIVLGTARGLLYLHEECRDRIIHSDIKPANILLDEDLRPKLADFGLAKLLGRDFSRVLTTTRGTRGYLAPEWIYGLPITTKVDVYSFGVTLLEIISGRRNVDLTVQESSMQFFPTWAATQINKGNIRAIVDANIVAQADAEEVRRAAVVGMLCTQEEEEDRPSMVQVVRMLEGTMESQACNIPSSTEVLGLQKEELNNDSIV</sequence>